<evidence type="ECO:0000313" key="2">
    <source>
        <dbReference type="Proteomes" id="UP001058974"/>
    </source>
</evidence>
<dbReference type="Proteomes" id="UP001058974">
    <property type="component" value="Chromosome 4"/>
</dbReference>
<proteinExistence type="predicted"/>
<name>A0A9D4XB05_PEA</name>
<evidence type="ECO:0000313" key="1">
    <source>
        <dbReference type="EMBL" id="KAI5417809.1"/>
    </source>
</evidence>
<gene>
    <name evidence="1" type="ORF">KIW84_042433</name>
</gene>
<dbReference type="AlphaFoldDB" id="A0A9D4XB05"/>
<dbReference type="EMBL" id="JAMSHJ010000004">
    <property type="protein sequence ID" value="KAI5417809.1"/>
    <property type="molecule type" value="Genomic_DNA"/>
</dbReference>
<accession>A0A9D4XB05</accession>
<dbReference type="Gramene" id="Psat04G0243300-T1">
    <property type="protein sequence ID" value="KAI5417809.1"/>
    <property type="gene ID" value="KIW84_042433"/>
</dbReference>
<organism evidence="1 2">
    <name type="scientific">Pisum sativum</name>
    <name type="common">Garden pea</name>
    <name type="synonym">Lathyrus oleraceus</name>
    <dbReference type="NCBI Taxonomy" id="3888"/>
    <lineage>
        <taxon>Eukaryota</taxon>
        <taxon>Viridiplantae</taxon>
        <taxon>Streptophyta</taxon>
        <taxon>Embryophyta</taxon>
        <taxon>Tracheophyta</taxon>
        <taxon>Spermatophyta</taxon>
        <taxon>Magnoliopsida</taxon>
        <taxon>eudicotyledons</taxon>
        <taxon>Gunneridae</taxon>
        <taxon>Pentapetalae</taxon>
        <taxon>rosids</taxon>
        <taxon>fabids</taxon>
        <taxon>Fabales</taxon>
        <taxon>Fabaceae</taxon>
        <taxon>Papilionoideae</taxon>
        <taxon>50 kb inversion clade</taxon>
        <taxon>NPAAA clade</taxon>
        <taxon>Hologalegina</taxon>
        <taxon>IRL clade</taxon>
        <taxon>Fabeae</taxon>
        <taxon>Lathyrus</taxon>
    </lineage>
</organism>
<reference evidence="1 2" key="1">
    <citation type="journal article" date="2022" name="Nat. Genet.">
        <title>Improved pea reference genome and pan-genome highlight genomic features and evolutionary characteristics.</title>
        <authorList>
            <person name="Yang T."/>
            <person name="Liu R."/>
            <person name="Luo Y."/>
            <person name="Hu S."/>
            <person name="Wang D."/>
            <person name="Wang C."/>
            <person name="Pandey M.K."/>
            <person name="Ge S."/>
            <person name="Xu Q."/>
            <person name="Li N."/>
            <person name="Li G."/>
            <person name="Huang Y."/>
            <person name="Saxena R.K."/>
            <person name="Ji Y."/>
            <person name="Li M."/>
            <person name="Yan X."/>
            <person name="He Y."/>
            <person name="Liu Y."/>
            <person name="Wang X."/>
            <person name="Xiang C."/>
            <person name="Varshney R.K."/>
            <person name="Ding H."/>
            <person name="Gao S."/>
            <person name="Zong X."/>
        </authorList>
    </citation>
    <scope>NUCLEOTIDE SEQUENCE [LARGE SCALE GENOMIC DNA]</scope>
    <source>
        <strain evidence="1 2">cv. Zhongwan 6</strain>
    </source>
</reference>
<protein>
    <submittedName>
        <fullName evidence="1">Uncharacterized protein</fullName>
    </submittedName>
</protein>
<keyword evidence="2" id="KW-1185">Reference proteome</keyword>
<sequence>MSGIHPDNRRRTMNSQTLEQRSDNEVFWKKNWHKVNLKNLLLAMFAIKGKHYKVEYEGLHLLCLGVDIYGHDTTMCGIKMQVGRETSSKEGDIVKDIGKVQDLEDIQFKGAWNVVKKPKRTRKQNSA</sequence>
<comment type="caution">
    <text evidence="1">The sequence shown here is derived from an EMBL/GenBank/DDBJ whole genome shotgun (WGS) entry which is preliminary data.</text>
</comment>